<reference evidence="2" key="1">
    <citation type="journal article" date="2014" name="Genome Biol. Evol.">
        <title>Pangenome evidence for extensive interdomain horizontal transfer affecting lineage core and shell genes in uncultured planktonic thaumarchaeota and euryarchaeota.</title>
        <authorList>
            <person name="Deschamps P."/>
            <person name="Zivanovic Y."/>
            <person name="Moreira D."/>
            <person name="Rodriguez-Valera F."/>
            <person name="Lopez-Garcia P."/>
        </authorList>
    </citation>
    <scope>NUCLEOTIDE SEQUENCE</scope>
</reference>
<dbReference type="SUPFAM" id="SSF51735">
    <property type="entry name" value="NAD(P)-binding Rossmann-fold domains"/>
    <property type="match status" value="1"/>
</dbReference>
<sequence>MEKVRIGVRMKVAVSAPDHFVAPYIIEMLGDSAVPVPPEALENTILLDALLTSCTAIIHINSKPVDSTLGRDDRETLLRMREQSRPILDAVDRHGGLHLIIVGTLRVHPQWEPDEPYYGNDSTLAPRDVAAEGQLWMEEMALERAQAERPVSIIRASNVQGVHIDGSEANGLLHKWAQECMMGWVNVPGDGSGVKDFVHVQDIAAVIGAVLENPPPTRESMAVGSGKAISMNDLGGIFNQKSGCELELGQDESQEVFGVVDARDLEMRLGFSPQISLEEMLGEAFEFAGH</sequence>
<dbReference type="InterPro" id="IPR036291">
    <property type="entry name" value="NAD(P)-bd_dom_sf"/>
</dbReference>
<evidence type="ECO:0000313" key="2">
    <source>
        <dbReference type="EMBL" id="AIE97199.1"/>
    </source>
</evidence>
<dbReference type="Pfam" id="PF01370">
    <property type="entry name" value="Epimerase"/>
    <property type="match status" value="1"/>
</dbReference>
<proteinExistence type="predicted"/>
<name>A0A075G110_9EURY</name>
<protein>
    <submittedName>
        <fullName evidence="2">Nucleoside-diphosphate-sugar epimerases</fullName>
    </submittedName>
</protein>
<dbReference type="InterPro" id="IPR001509">
    <property type="entry name" value="Epimerase_deHydtase"/>
</dbReference>
<dbReference type="Gene3D" id="3.40.50.720">
    <property type="entry name" value="NAD(P)-binding Rossmann-like Domain"/>
    <property type="match status" value="1"/>
</dbReference>
<organism evidence="2">
    <name type="scientific">uncultured marine group II/III euryarchaeote AD1000_95_H06</name>
    <dbReference type="NCBI Taxonomy" id="1457828"/>
    <lineage>
        <taxon>Archaea</taxon>
        <taxon>Methanobacteriati</taxon>
        <taxon>Methanobacteriota</taxon>
        <taxon>environmental samples</taxon>
    </lineage>
</organism>
<feature type="domain" description="NAD-dependent epimerase/dehydratase" evidence="1">
    <location>
        <begin position="49"/>
        <end position="214"/>
    </location>
</feature>
<dbReference type="AlphaFoldDB" id="A0A075G110"/>
<evidence type="ECO:0000259" key="1">
    <source>
        <dbReference type="Pfam" id="PF01370"/>
    </source>
</evidence>
<accession>A0A075G110</accession>
<dbReference type="EMBL" id="KF900501">
    <property type="protein sequence ID" value="AIE97199.1"/>
    <property type="molecule type" value="Genomic_DNA"/>
</dbReference>